<evidence type="ECO:0000256" key="1">
    <source>
        <dbReference type="SAM" id="MobiDB-lite"/>
    </source>
</evidence>
<comment type="caution">
    <text evidence="3">The sequence shown here is derived from an EMBL/GenBank/DDBJ whole genome shotgun (WGS) entry which is preliminary data.</text>
</comment>
<dbReference type="AlphaFoldDB" id="A0A6A3SDW0"/>
<dbReference type="InterPro" id="IPR052727">
    <property type="entry name" value="Rab4/Rab5_effector"/>
</dbReference>
<gene>
    <name evidence="3" type="ORF">PF006_g19405</name>
    <name evidence="2" type="ORF">PF011_g2217</name>
</gene>
<evidence type="ECO:0008006" key="6">
    <source>
        <dbReference type="Google" id="ProtNLM"/>
    </source>
</evidence>
<reference evidence="3 4" key="1">
    <citation type="submission" date="2018-08" db="EMBL/GenBank/DDBJ databases">
        <title>Genomic investigation of the strawberry pathogen Phytophthora fragariae indicates pathogenicity is determined by transcriptional variation in three key races.</title>
        <authorList>
            <person name="Adams T.M."/>
            <person name="Armitage A.D."/>
            <person name="Sobczyk M.K."/>
            <person name="Bates H.J."/>
            <person name="Dunwell J.M."/>
            <person name="Nellist C.F."/>
            <person name="Harrison R.J."/>
        </authorList>
    </citation>
    <scope>NUCLEOTIDE SEQUENCE [LARGE SCALE GENOMIC DNA]</scope>
    <source>
        <strain evidence="3 4">NOV-5</strain>
        <strain evidence="2 5">SCRP245</strain>
    </source>
</reference>
<organism evidence="3 4">
    <name type="scientific">Phytophthora fragariae</name>
    <dbReference type="NCBI Taxonomy" id="53985"/>
    <lineage>
        <taxon>Eukaryota</taxon>
        <taxon>Sar</taxon>
        <taxon>Stramenopiles</taxon>
        <taxon>Oomycota</taxon>
        <taxon>Peronosporomycetes</taxon>
        <taxon>Peronosporales</taxon>
        <taxon>Peronosporaceae</taxon>
        <taxon>Phytophthora</taxon>
    </lineage>
</organism>
<proteinExistence type="predicted"/>
<evidence type="ECO:0000313" key="2">
    <source>
        <dbReference type="EMBL" id="KAE9027123.1"/>
    </source>
</evidence>
<evidence type="ECO:0000313" key="4">
    <source>
        <dbReference type="Proteomes" id="UP000440732"/>
    </source>
</evidence>
<feature type="region of interest" description="Disordered" evidence="1">
    <location>
        <begin position="1"/>
        <end position="64"/>
    </location>
</feature>
<dbReference type="PANTHER" id="PTHR13510:SF44">
    <property type="entry name" value="RABENOSYN-5"/>
    <property type="match status" value="1"/>
</dbReference>
<dbReference type="Proteomes" id="UP000440732">
    <property type="component" value="Unassembled WGS sequence"/>
</dbReference>
<dbReference type="EMBL" id="QXGA01001598">
    <property type="protein sequence ID" value="KAE9114896.1"/>
    <property type="molecule type" value="Genomic_DNA"/>
</dbReference>
<name>A0A6A3SDW0_9STRA</name>
<feature type="compositionally biased region" description="Polar residues" evidence="1">
    <location>
        <begin position="1"/>
        <end position="11"/>
    </location>
</feature>
<evidence type="ECO:0000313" key="5">
    <source>
        <dbReference type="Proteomes" id="UP000460718"/>
    </source>
</evidence>
<dbReference type="Proteomes" id="UP000460718">
    <property type="component" value="Unassembled WGS sequence"/>
</dbReference>
<dbReference type="EMBL" id="QXFW01000065">
    <property type="protein sequence ID" value="KAE9027123.1"/>
    <property type="molecule type" value="Genomic_DNA"/>
</dbReference>
<sequence>MRALASPSTGAAMQCGAANYKEPVAPRYRRDRELNNSEPPSRKMTASHCHAPESPRSAPGGIRSTTEVASRRNAAHRLIFWIAAKLPPQVSQVKTELPTSAMGSTKAPFTSPYASLDLSAAEKKELRQLAKNLVEVNVDSYEEFLYVNGGRLPEREWKFFRRDEHVETFVRRRDKYNLNGFGAPQKLHTDSVTRTTTSLSSTHGEEFSSLNVADIRSIGQREGTIDEAVHGAMCPTTEMMRYNSEYLQDGMEDGCVLATIDNVTQEEPFTSLSIRWGVTENSPIVRKVIKSYDHVYLDATGFTQLSNGERVGYHLVHSVDFRGTTPPLPQYFRGQVASIGFWRQVEPNVVQIHGHGVYALPFERARSLFIPAIATSLSKSMVHVFYASQMKKLRSAIREQRMQMLFRPHWSASHPCSVCNKKRTMHKGSSCELCGEHVCKLCRVTHKLSSVELDNKMRHSKLHVCPFCMLNVTNKIAEETVRAEVGAGQYGVLQ</sequence>
<dbReference type="PANTHER" id="PTHR13510">
    <property type="entry name" value="FYVE-FINGER-CONTAINING RAB5 EFFECTOR PROTEIN RABENOSYN-5-RELATED"/>
    <property type="match status" value="1"/>
</dbReference>
<evidence type="ECO:0000313" key="3">
    <source>
        <dbReference type="EMBL" id="KAE9114896.1"/>
    </source>
</evidence>
<protein>
    <recommendedName>
        <fullName evidence="6">FYVE-type domain-containing protein</fullName>
    </recommendedName>
</protein>
<accession>A0A6A3SDW0</accession>